<organism evidence="2 3">
    <name type="scientific">Nonomuraea roseoviolacea subsp. carminata</name>
    <dbReference type="NCBI Taxonomy" id="160689"/>
    <lineage>
        <taxon>Bacteria</taxon>
        <taxon>Bacillati</taxon>
        <taxon>Actinomycetota</taxon>
        <taxon>Actinomycetes</taxon>
        <taxon>Streptosporangiales</taxon>
        <taxon>Streptosporangiaceae</taxon>
        <taxon>Nonomuraea</taxon>
    </lineage>
</organism>
<evidence type="ECO:0000256" key="1">
    <source>
        <dbReference type="SAM" id="Phobius"/>
    </source>
</evidence>
<feature type="transmembrane region" description="Helical" evidence="1">
    <location>
        <begin position="124"/>
        <end position="148"/>
    </location>
</feature>
<protein>
    <recommendedName>
        <fullName evidence="4">DUF998 domain-containing protein</fullName>
    </recommendedName>
</protein>
<proteinExistence type="predicted"/>
<evidence type="ECO:0000313" key="2">
    <source>
        <dbReference type="EMBL" id="MCP2349327.1"/>
    </source>
</evidence>
<dbReference type="EMBL" id="JAMZEC010000001">
    <property type="protein sequence ID" value="MCP2349327.1"/>
    <property type="molecule type" value="Genomic_DNA"/>
</dbReference>
<keyword evidence="1" id="KW-1133">Transmembrane helix</keyword>
<evidence type="ECO:0000313" key="3">
    <source>
        <dbReference type="Proteomes" id="UP001320766"/>
    </source>
</evidence>
<evidence type="ECO:0008006" key="4">
    <source>
        <dbReference type="Google" id="ProtNLM"/>
    </source>
</evidence>
<dbReference type="RefSeq" id="WP_253773778.1">
    <property type="nucleotide sequence ID" value="NZ_BAAAVE010000008.1"/>
</dbReference>
<keyword evidence="3" id="KW-1185">Reference proteome</keyword>
<dbReference type="Proteomes" id="UP001320766">
    <property type="component" value="Unassembled WGS sequence"/>
</dbReference>
<reference evidence="2 3" key="1">
    <citation type="submission" date="2022-06" db="EMBL/GenBank/DDBJ databases">
        <title>Sequencing the genomes of 1000 actinobacteria strains.</title>
        <authorList>
            <person name="Klenk H.-P."/>
        </authorList>
    </citation>
    <scope>NUCLEOTIDE SEQUENCE [LARGE SCALE GENOMIC DNA]</scope>
    <source>
        <strain evidence="2 3">DSM 44170</strain>
    </source>
</reference>
<keyword evidence="1" id="KW-0812">Transmembrane</keyword>
<gene>
    <name evidence="2" type="ORF">HD595_005449</name>
</gene>
<comment type="caution">
    <text evidence="2">The sequence shown here is derived from an EMBL/GenBank/DDBJ whole genome shotgun (WGS) entry which is preliminary data.</text>
</comment>
<name>A0ABT1K6V5_9ACTN</name>
<sequence>MTTTAGRPSSTHARRPTAMYVGLALTVLATLAPLLDIATVDTLSGHVRDAYPGWPPNLVEADRDAIAIYLVATGAVGTLLWLLTTWAVTTGRRWGRAATTAAFAAGALVALTDLGLGGDHYDVIVPYAYGTLTLLPCLAGLAAVVSVWRRGRPAPRR</sequence>
<accession>A0ABT1K6V5</accession>
<feature type="transmembrane region" description="Helical" evidence="1">
    <location>
        <begin position="17"/>
        <end position="35"/>
    </location>
</feature>
<keyword evidence="1" id="KW-0472">Membrane</keyword>
<feature type="transmembrane region" description="Helical" evidence="1">
    <location>
        <begin position="100"/>
        <end position="118"/>
    </location>
</feature>
<feature type="transmembrane region" description="Helical" evidence="1">
    <location>
        <begin position="66"/>
        <end position="88"/>
    </location>
</feature>